<dbReference type="Proteomes" id="UP001157418">
    <property type="component" value="Unassembled WGS sequence"/>
</dbReference>
<comment type="caution">
    <text evidence="3">The sequence shown here is derived from an EMBL/GenBank/DDBJ whole genome shotgun (WGS) entry which is preliminary data.</text>
</comment>
<name>A0AAU9MW09_9ASTR</name>
<reference evidence="3 4" key="1">
    <citation type="submission" date="2022-01" db="EMBL/GenBank/DDBJ databases">
        <authorList>
            <person name="Xiong W."/>
            <person name="Schranz E."/>
        </authorList>
    </citation>
    <scope>NUCLEOTIDE SEQUENCE [LARGE SCALE GENOMIC DNA]</scope>
</reference>
<keyword evidence="4" id="KW-1185">Reference proteome</keyword>
<feature type="region of interest" description="Disordered" evidence="2">
    <location>
        <begin position="129"/>
        <end position="172"/>
    </location>
</feature>
<evidence type="ECO:0000256" key="2">
    <source>
        <dbReference type="SAM" id="MobiDB-lite"/>
    </source>
</evidence>
<feature type="coiled-coil region" evidence="1">
    <location>
        <begin position="53"/>
        <end position="80"/>
    </location>
</feature>
<dbReference type="EMBL" id="CAKMRJ010003334">
    <property type="protein sequence ID" value="CAH1431065.1"/>
    <property type="molecule type" value="Genomic_DNA"/>
</dbReference>
<keyword evidence="1" id="KW-0175">Coiled coil</keyword>
<accession>A0AAU9MW09</accession>
<protein>
    <submittedName>
        <fullName evidence="3">Uncharacterized protein</fullName>
    </submittedName>
</protein>
<proteinExistence type="predicted"/>
<evidence type="ECO:0000256" key="1">
    <source>
        <dbReference type="SAM" id="Coils"/>
    </source>
</evidence>
<evidence type="ECO:0000313" key="4">
    <source>
        <dbReference type="Proteomes" id="UP001157418"/>
    </source>
</evidence>
<gene>
    <name evidence="3" type="ORF">LVIROSA_LOCUS17796</name>
</gene>
<organism evidence="3 4">
    <name type="scientific">Lactuca virosa</name>
    <dbReference type="NCBI Taxonomy" id="75947"/>
    <lineage>
        <taxon>Eukaryota</taxon>
        <taxon>Viridiplantae</taxon>
        <taxon>Streptophyta</taxon>
        <taxon>Embryophyta</taxon>
        <taxon>Tracheophyta</taxon>
        <taxon>Spermatophyta</taxon>
        <taxon>Magnoliopsida</taxon>
        <taxon>eudicotyledons</taxon>
        <taxon>Gunneridae</taxon>
        <taxon>Pentapetalae</taxon>
        <taxon>asterids</taxon>
        <taxon>campanulids</taxon>
        <taxon>Asterales</taxon>
        <taxon>Asteraceae</taxon>
        <taxon>Cichorioideae</taxon>
        <taxon>Cichorieae</taxon>
        <taxon>Lactucinae</taxon>
        <taxon>Lactuca</taxon>
    </lineage>
</organism>
<feature type="region of interest" description="Disordered" evidence="2">
    <location>
        <begin position="87"/>
        <end position="110"/>
    </location>
</feature>
<dbReference type="AlphaFoldDB" id="A0AAU9MW09"/>
<sequence>MKQSRKSAKVAYQGSKELVKFGKFSKIEDTPTVGSINAEVADEHVAPKPKFQFAIEEIELSDKEEDQEDQENELTEKEFDDFIQQSISNPDNDAAVTPPVVTEKESDTTVQSFFSTPEQMDALIAELQRTARKPPQIVPVTTEPPSKSDPEDSTYALLPNKQKRRDPRPGVLITDPVQKKYTLIEPGSMA</sequence>
<evidence type="ECO:0000313" key="3">
    <source>
        <dbReference type="EMBL" id="CAH1431065.1"/>
    </source>
</evidence>